<sequence length="743" mass="83712">MVEKLLKLFIASAMVFSLTLVKNTHVHAAESNLESETGVFPNSNTIREDADLLSSLKVVGTKLQSRKVEDSIDLYRWLYDILYLNNKYSDSISSNSIKDEFNEARDHIPFKGVDENGNEIFTGDKYYNSMNAVLTSLQKEIVGEDSFQSLRSKKDAQILSQIKDGKSLDDLRENPKMSSGDENFFNIYYKRGQDYKDKTIKLDESYKEWINNLRRLNAKFPQSSIYYNFVDILNEAYKNTPVNYYNEIFGALNSLWDQTHYDFAHVTSNTLDSIEIKQNPSVTTYTDGETFNSNGLVIDGTYKQVWSDGRTPTTYTVNNMKYTTDTSTKLTYYDNSGNHITSWPVTVNDGVTSKTVNVPITIKPKLNSTKLTSISIASQPKKTVYTDGDAFKTDGLSIKGTFSKTYSDGSVTYEDKDNMDYSLSSTYLSVGQTAITATVTSDGITKSVDIPVTVNAKLNSTKLSSIKIASNPTKLTYNEGDKFDDTGLAITGTYEKDYSDGSKQYYDQANMSYTVVDGDSLKSTQKSVKVRVNDDGVEKSVEIPVTVNKVVKEASIDQLYFVSHPNKVKYKAGDKITTKGMKVNAVIKKTMSDGSTVYETKKNVKVLTSYPYAVAQIGSTVLTITYKYKENGFSDSKDLTQDIEVNKKDTHLVNVYKPAKVKIKSIKAGKKKLTVKWKKSKHARKYKVYYRVKGTKKWKSKTVKKTSCTIKKLKSKKTYQVRVRAINLTLKGKYSKTKTVKVK</sequence>
<dbReference type="Gene3D" id="2.60.40.3630">
    <property type="match status" value="4"/>
</dbReference>
<protein>
    <recommendedName>
        <fullName evidence="2">Fibronectin type-III domain-containing protein</fullName>
    </recommendedName>
</protein>
<dbReference type="InterPro" id="IPR013783">
    <property type="entry name" value="Ig-like_fold"/>
</dbReference>
<proteinExistence type="predicted"/>
<dbReference type="KEGG" id="ebm:SG0102_16870"/>
<dbReference type="SUPFAM" id="SSF49265">
    <property type="entry name" value="Fibronectin type III"/>
    <property type="match status" value="1"/>
</dbReference>
<evidence type="ECO:0000256" key="1">
    <source>
        <dbReference type="SAM" id="SignalP"/>
    </source>
</evidence>
<dbReference type="CDD" id="cd00063">
    <property type="entry name" value="FN3"/>
    <property type="match status" value="1"/>
</dbReference>
<dbReference type="SMART" id="SM00060">
    <property type="entry name" value="FN3"/>
    <property type="match status" value="1"/>
</dbReference>
<dbReference type="InterPro" id="IPR036116">
    <property type="entry name" value="FN3_sf"/>
</dbReference>
<evidence type="ECO:0000313" key="3">
    <source>
        <dbReference type="EMBL" id="BBH26753.1"/>
    </source>
</evidence>
<gene>
    <name evidence="3" type="ORF">SG0102_16870</name>
</gene>
<dbReference type="EMBL" id="AP019309">
    <property type="protein sequence ID" value="BBH26753.1"/>
    <property type="molecule type" value="Genomic_DNA"/>
</dbReference>
<dbReference type="Proteomes" id="UP000268059">
    <property type="component" value="Chromosome"/>
</dbReference>
<reference evidence="3 4" key="1">
    <citation type="submission" date="2018-11" db="EMBL/GenBank/DDBJ databases">
        <title>Novel Erysipelotrichaceae bacterium isolated from small intestine of a swine.</title>
        <authorList>
            <person name="Kim J.S."/>
            <person name="Choe H."/>
            <person name="Lee Y.R."/>
            <person name="Kim K.M."/>
            <person name="Park D.S."/>
        </authorList>
    </citation>
    <scope>NUCLEOTIDE SEQUENCE [LARGE SCALE GENOMIC DNA]</scope>
    <source>
        <strain evidence="3 4">SG0102</strain>
    </source>
</reference>
<feature type="domain" description="Fibronectin type-III" evidence="2">
    <location>
        <begin position="657"/>
        <end position="743"/>
    </location>
</feature>
<dbReference type="AlphaFoldDB" id="A0A3G9JP33"/>
<evidence type="ECO:0000259" key="2">
    <source>
        <dbReference type="PROSITE" id="PS50853"/>
    </source>
</evidence>
<keyword evidence="4" id="KW-1185">Reference proteome</keyword>
<accession>A0A3G9JP33</accession>
<dbReference type="PROSITE" id="PS50853">
    <property type="entry name" value="FN3"/>
    <property type="match status" value="1"/>
</dbReference>
<feature type="chain" id="PRO_5018036921" description="Fibronectin type-III domain-containing protein" evidence="1">
    <location>
        <begin position="29"/>
        <end position="743"/>
    </location>
</feature>
<dbReference type="InParanoid" id="A0A3G9JP33"/>
<feature type="signal peptide" evidence="1">
    <location>
        <begin position="1"/>
        <end position="28"/>
    </location>
</feature>
<dbReference type="Gene3D" id="2.60.40.10">
    <property type="entry name" value="Immunoglobulins"/>
    <property type="match status" value="1"/>
</dbReference>
<keyword evidence="1" id="KW-0732">Signal</keyword>
<dbReference type="InterPro" id="IPR003961">
    <property type="entry name" value="FN3_dom"/>
</dbReference>
<name>A0A3G9JP33_9FIRM</name>
<evidence type="ECO:0000313" key="4">
    <source>
        <dbReference type="Proteomes" id="UP000268059"/>
    </source>
</evidence>
<dbReference type="Pfam" id="PF00041">
    <property type="entry name" value="fn3"/>
    <property type="match status" value="1"/>
</dbReference>
<organism evidence="3 4">
    <name type="scientific">Intestinibaculum porci</name>
    <dbReference type="NCBI Taxonomy" id="2487118"/>
    <lineage>
        <taxon>Bacteria</taxon>
        <taxon>Bacillati</taxon>
        <taxon>Bacillota</taxon>
        <taxon>Erysipelotrichia</taxon>
        <taxon>Erysipelotrichales</taxon>
        <taxon>Erysipelotrichaceae</taxon>
        <taxon>Intestinibaculum</taxon>
    </lineage>
</organism>